<evidence type="ECO:0000256" key="2">
    <source>
        <dbReference type="ARBA" id="ARBA00010596"/>
    </source>
</evidence>
<feature type="transmembrane region" description="Helical" evidence="6">
    <location>
        <begin position="297"/>
        <end position="321"/>
    </location>
</feature>
<evidence type="ECO:0000256" key="6">
    <source>
        <dbReference type="RuleBase" id="RU361264"/>
    </source>
</evidence>
<evidence type="ECO:0000256" key="5">
    <source>
        <dbReference type="ARBA" id="ARBA00023136"/>
    </source>
</evidence>
<keyword evidence="3 6" id="KW-0812">Transmembrane</keyword>
<dbReference type="AlphaFoldDB" id="A0A9W8DWF4"/>
<dbReference type="PANTHER" id="PTHR21236:SF2">
    <property type="entry name" value="PROTEIN YIPF"/>
    <property type="match status" value="1"/>
</dbReference>
<dbReference type="GO" id="GO:0000139">
    <property type="term" value="C:Golgi membrane"/>
    <property type="evidence" value="ECO:0007669"/>
    <property type="project" value="UniProtKB-SubCell"/>
</dbReference>
<feature type="transmembrane region" description="Helical" evidence="6">
    <location>
        <begin position="241"/>
        <end position="261"/>
    </location>
</feature>
<name>A0A9W8DWF4_9FUNG</name>
<feature type="transmembrane region" description="Helical" evidence="6">
    <location>
        <begin position="273"/>
        <end position="291"/>
    </location>
</feature>
<keyword evidence="10" id="KW-1185">Reference proteome</keyword>
<comment type="similarity">
    <text evidence="2 6">Belongs to the YIP1 family.</text>
</comment>
<reference evidence="9" key="1">
    <citation type="submission" date="2022-07" db="EMBL/GenBank/DDBJ databases">
        <title>Phylogenomic reconstructions and comparative analyses of Kickxellomycotina fungi.</title>
        <authorList>
            <person name="Reynolds N.K."/>
            <person name="Stajich J.E."/>
            <person name="Barry K."/>
            <person name="Grigoriev I.V."/>
            <person name="Crous P."/>
            <person name="Smith M.E."/>
        </authorList>
    </citation>
    <scope>NUCLEOTIDE SEQUENCE</scope>
    <source>
        <strain evidence="9">RSA 861</strain>
    </source>
</reference>
<evidence type="ECO:0000256" key="4">
    <source>
        <dbReference type="ARBA" id="ARBA00022989"/>
    </source>
</evidence>
<dbReference type="Pfam" id="PF04893">
    <property type="entry name" value="Yip1"/>
    <property type="match status" value="1"/>
</dbReference>
<organism evidence="9 10">
    <name type="scientific">Tieghemiomyces parasiticus</name>
    <dbReference type="NCBI Taxonomy" id="78921"/>
    <lineage>
        <taxon>Eukaryota</taxon>
        <taxon>Fungi</taxon>
        <taxon>Fungi incertae sedis</taxon>
        <taxon>Zoopagomycota</taxon>
        <taxon>Kickxellomycotina</taxon>
        <taxon>Dimargaritomycetes</taxon>
        <taxon>Dimargaritales</taxon>
        <taxon>Dimargaritaceae</taxon>
        <taxon>Tieghemiomyces</taxon>
    </lineage>
</organism>
<dbReference type="GO" id="GO:0048280">
    <property type="term" value="P:vesicle fusion with Golgi apparatus"/>
    <property type="evidence" value="ECO:0007669"/>
    <property type="project" value="TreeGrafter"/>
</dbReference>
<proteinExistence type="inferred from homology"/>
<feature type="domain" description="Yip1" evidence="8">
    <location>
        <begin position="200"/>
        <end position="344"/>
    </location>
</feature>
<protein>
    <recommendedName>
        <fullName evidence="6">Protein YIP</fullName>
    </recommendedName>
</protein>
<keyword evidence="5 6" id="KW-0472">Membrane</keyword>
<feature type="region of interest" description="Disordered" evidence="7">
    <location>
        <begin position="125"/>
        <end position="156"/>
    </location>
</feature>
<comment type="subcellular location">
    <subcellularLocation>
        <location evidence="6">Golgi apparatus membrane</location>
        <topology evidence="6">Multi-pass membrane protein</topology>
    </subcellularLocation>
    <subcellularLocation>
        <location evidence="1">Membrane</location>
        <topology evidence="1">Multi-pass membrane protein</topology>
    </subcellularLocation>
</comment>
<dbReference type="PANTHER" id="PTHR21236">
    <property type="entry name" value="GOLGI MEMBRANE PROTEIN YIP1"/>
    <property type="match status" value="1"/>
</dbReference>
<dbReference type="GO" id="GO:0006888">
    <property type="term" value="P:endoplasmic reticulum to Golgi vesicle-mediated transport"/>
    <property type="evidence" value="ECO:0007669"/>
    <property type="project" value="InterPro"/>
</dbReference>
<dbReference type="GO" id="GO:0005802">
    <property type="term" value="C:trans-Golgi network"/>
    <property type="evidence" value="ECO:0007669"/>
    <property type="project" value="TreeGrafter"/>
</dbReference>
<dbReference type="InterPro" id="IPR006977">
    <property type="entry name" value="Yip1_dom"/>
</dbReference>
<dbReference type="InterPro" id="IPR045231">
    <property type="entry name" value="Yip1/4-like"/>
</dbReference>
<feature type="compositionally biased region" description="Gly residues" evidence="7">
    <location>
        <begin position="137"/>
        <end position="146"/>
    </location>
</feature>
<keyword evidence="4 6" id="KW-1133">Transmembrane helix</keyword>
<gene>
    <name evidence="9" type="ORF">IWQ60_001625</name>
</gene>
<dbReference type="Proteomes" id="UP001150569">
    <property type="component" value="Unassembled WGS sequence"/>
</dbReference>
<sequence>MVPATMSYGQGPAHSVLFDSSGDGHADLGYDATGSLPSATAEASAAGGNTAHAGTHYDYGAQGSYAGGYYDQQQYQQDASSYVAGDPAYAASQAGAGGLQFYPSQYDTPGDGSGYASGYPGASAGSSYGAADHQQQHGGGYYGTPAGGPATDQEGPGFEPFPVPVSILAAFGSGGLPGEPPLLEELGVNFGHIVTKSLTVLNPARTIPKDLMDDADMSGPLVFCLLFGTFLLFSGKVHFGYIYGVGLLGCVSVYFLLNLMSESGVDGYRTTSVLGYSLLPMVLLSGVSLLLKLSSNIGYILSCLAVLWCTYAASTMFVTVLSMSNQRLLVAYPVGLFYTCFALMTVF</sequence>
<evidence type="ECO:0000256" key="7">
    <source>
        <dbReference type="SAM" id="MobiDB-lite"/>
    </source>
</evidence>
<comment type="caution">
    <text evidence="6">Lacks conserved residue(s) required for the propagation of feature annotation.</text>
</comment>
<dbReference type="EMBL" id="JANBPT010000054">
    <property type="protein sequence ID" value="KAJ1928936.1"/>
    <property type="molecule type" value="Genomic_DNA"/>
</dbReference>
<comment type="caution">
    <text evidence="9">The sequence shown here is derived from an EMBL/GenBank/DDBJ whole genome shotgun (WGS) entry which is preliminary data.</text>
</comment>
<feature type="transmembrane region" description="Helical" evidence="6">
    <location>
        <begin position="328"/>
        <end position="346"/>
    </location>
</feature>
<evidence type="ECO:0000313" key="9">
    <source>
        <dbReference type="EMBL" id="KAJ1928936.1"/>
    </source>
</evidence>
<evidence type="ECO:0000259" key="8">
    <source>
        <dbReference type="Pfam" id="PF04893"/>
    </source>
</evidence>
<evidence type="ECO:0000313" key="10">
    <source>
        <dbReference type="Proteomes" id="UP001150569"/>
    </source>
</evidence>
<dbReference type="OrthoDB" id="440385at2759"/>
<evidence type="ECO:0000256" key="1">
    <source>
        <dbReference type="ARBA" id="ARBA00004141"/>
    </source>
</evidence>
<evidence type="ECO:0000256" key="3">
    <source>
        <dbReference type="ARBA" id="ARBA00022692"/>
    </source>
</evidence>
<accession>A0A9W8DWF4</accession>